<comment type="caution">
    <text evidence="2">The sequence shown here is derived from an EMBL/GenBank/DDBJ whole genome shotgun (WGS) entry which is preliminary data.</text>
</comment>
<evidence type="ECO:0000313" key="2">
    <source>
        <dbReference type="EMBL" id="GAA1719314.1"/>
    </source>
</evidence>
<evidence type="ECO:0000313" key="3">
    <source>
        <dbReference type="Proteomes" id="UP001500383"/>
    </source>
</evidence>
<accession>A0ABN2J721</accession>
<gene>
    <name evidence="2" type="ORF">GCM10009831_31700</name>
</gene>
<name>A0ABN2J721_9ACTN</name>
<protein>
    <recommendedName>
        <fullName evidence="4">FXSXX-COOH protein</fullName>
    </recommendedName>
</protein>
<keyword evidence="3" id="KW-1185">Reference proteome</keyword>
<dbReference type="EMBL" id="BAAAQG010000021">
    <property type="protein sequence ID" value="GAA1719314.1"/>
    <property type="molecule type" value="Genomic_DNA"/>
</dbReference>
<organism evidence="2 3">
    <name type="scientific">Dietzia cercidiphylli</name>
    <dbReference type="NCBI Taxonomy" id="498199"/>
    <lineage>
        <taxon>Bacteria</taxon>
        <taxon>Bacillati</taxon>
        <taxon>Actinomycetota</taxon>
        <taxon>Actinomycetes</taxon>
        <taxon>Mycobacteriales</taxon>
        <taxon>Dietziaceae</taxon>
        <taxon>Dietzia</taxon>
    </lineage>
</organism>
<sequence length="55" mass="5828">MKPVPRPPENESIATPVRVTATASRTADQAGRPRTVETTDLSSAGTRPLLRVLTG</sequence>
<dbReference type="Proteomes" id="UP001500383">
    <property type="component" value="Unassembled WGS sequence"/>
</dbReference>
<feature type="region of interest" description="Disordered" evidence="1">
    <location>
        <begin position="1"/>
        <end position="55"/>
    </location>
</feature>
<proteinExistence type="predicted"/>
<evidence type="ECO:0008006" key="4">
    <source>
        <dbReference type="Google" id="ProtNLM"/>
    </source>
</evidence>
<evidence type="ECO:0000256" key="1">
    <source>
        <dbReference type="SAM" id="MobiDB-lite"/>
    </source>
</evidence>
<feature type="compositionally biased region" description="Polar residues" evidence="1">
    <location>
        <begin position="36"/>
        <end position="45"/>
    </location>
</feature>
<reference evidence="2 3" key="1">
    <citation type="journal article" date="2019" name="Int. J. Syst. Evol. Microbiol.">
        <title>The Global Catalogue of Microorganisms (GCM) 10K type strain sequencing project: providing services to taxonomists for standard genome sequencing and annotation.</title>
        <authorList>
            <consortium name="The Broad Institute Genomics Platform"/>
            <consortium name="The Broad Institute Genome Sequencing Center for Infectious Disease"/>
            <person name="Wu L."/>
            <person name="Ma J."/>
        </authorList>
    </citation>
    <scope>NUCLEOTIDE SEQUENCE [LARGE SCALE GENOMIC DNA]</scope>
    <source>
        <strain evidence="2 3">JCM 16002</strain>
    </source>
</reference>